<protein>
    <submittedName>
        <fullName evidence="1">Uncharacterized protein</fullName>
    </submittedName>
</protein>
<keyword evidence="2" id="KW-1185">Reference proteome</keyword>
<sequence length="65" mass="7033">MTIIDETVVAQLPAADVVQLELADLDERFHELYGRDEAGWLPAQVAAYNTAINSVWAAHPKGVAA</sequence>
<name>A0A9X2RUV5_STRMQ</name>
<accession>A0A9X2RUV5</accession>
<proteinExistence type="predicted"/>
<evidence type="ECO:0000313" key="1">
    <source>
        <dbReference type="EMBL" id="MCQ8831851.1"/>
    </source>
</evidence>
<comment type="caution">
    <text evidence="1">The sequence shown here is derived from an EMBL/GenBank/DDBJ whole genome shotgun (WGS) entry which is preliminary data.</text>
</comment>
<dbReference type="AlphaFoldDB" id="A0A9X2RUV5"/>
<dbReference type="Proteomes" id="UP001142400">
    <property type="component" value="Unassembled WGS sequence"/>
</dbReference>
<gene>
    <name evidence="1" type="ORF">NQU54_22945</name>
</gene>
<reference evidence="1" key="1">
    <citation type="submission" date="2022-06" db="EMBL/GenBank/DDBJ databases">
        <title>WGS of actinobacteria.</title>
        <authorList>
            <person name="Thawai C."/>
        </authorList>
    </citation>
    <scope>NUCLEOTIDE SEQUENCE</scope>
    <source>
        <strain evidence="1">DSM 42010</strain>
    </source>
</reference>
<dbReference type="RefSeq" id="WP_257632729.1">
    <property type="nucleotide sequence ID" value="NZ_JANIIC010000027.1"/>
</dbReference>
<evidence type="ECO:0000313" key="2">
    <source>
        <dbReference type="Proteomes" id="UP001142400"/>
    </source>
</evidence>
<organism evidence="1 2">
    <name type="scientific">Streptomyces malaysiensis subsp. samsunensis</name>
    <dbReference type="NCBI Taxonomy" id="459658"/>
    <lineage>
        <taxon>Bacteria</taxon>
        <taxon>Bacillati</taxon>
        <taxon>Actinomycetota</taxon>
        <taxon>Actinomycetes</taxon>
        <taxon>Kitasatosporales</taxon>
        <taxon>Streptomycetaceae</taxon>
        <taxon>Streptomyces</taxon>
        <taxon>Streptomyces violaceusniger group</taxon>
    </lineage>
</organism>
<dbReference type="EMBL" id="JANIIC010000027">
    <property type="protein sequence ID" value="MCQ8831851.1"/>
    <property type="molecule type" value="Genomic_DNA"/>
</dbReference>